<dbReference type="RefSeq" id="WP_085852898.1">
    <property type="nucleotide sequence ID" value="NZ_FOPF01000002.1"/>
</dbReference>
<feature type="domain" description="Metallo-beta-lactamase" evidence="2">
    <location>
        <begin position="52"/>
        <end position="229"/>
    </location>
</feature>
<dbReference type="InterPro" id="IPR001279">
    <property type="entry name" value="Metallo-B-lactamas"/>
</dbReference>
<reference evidence="3 4" key="1">
    <citation type="submission" date="2017-03" db="EMBL/GenBank/DDBJ databases">
        <authorList>
            <person name="Afonso C.L."/>
            <person name="Miller P.J."/>
            <person name="Scott M.A."/>
            <person name="Spackman E."/>
            <person name="Goraichik I."/>
            <person name="Dimitrov K.M."/>
            <person name="Suarez D.L."/>
            <person name="Swayne D.E."/>
        </authorList>
    </citation>
    <scope>NUCLEOTIDE SEQUENCE [LARGE SCALE GENOMIC DNA]</scope>
    <source>
        <strain evidence="3 4">CECT 7066</strain>
    </source>
</reference>
<evidence type="ECO:0000313" key="4">
    <source>
        <dbReference type="Proteomes" id="UP000193870"/>
    </source>
</evidence>
<dbReference type="PANTHER" id="PTHR43546">
    <property type="entry name" value="UPF0173 METAL-DEPENDENT HYDROLASE MJ1163-RELATED"/>
    <property type="match status" value="1"/>
</dbReference>
<dbReference type="SUPFAM" id="SSF56281">
    <property type="entry name" value="Metallo-hydrolase/oxidoreductase"/>
    <property type="match status" value="1"/>
</dbReference>
<feature type="chain" id="PRO_5010998551" evidence="1">
    <location>
        <begin position="27"/>
        <end position="267"/>
    </location>
</feature>
<accession>A0A1Y5RSA5</accession>
<dbReference type="EMBL" id="FWFV01000002">
    <property type="protein sequence ID" value="SLN24294.1"/>
    <property type="molecule type" value="Genomic_DNA"/>
</dbReference>
<keyword evidence="3" id="KW-0378">Hydrolase</keyword>
<evidence type="ECO:0000313" key="3">
    <source>
        <dbReference type="EMBL" id="SLN24294.1"/>
    </source>
</evidence>
<feature type="signal peptide" evidence="1">
    <location>
        <begin position="1"/>
        <end position="26"/>
    </location>
</feature>
<keyword evidence="4" id="KW-1185">Reference proteome</keyword>
<keyword evidence="1" id="KW-0732">Signal</keyword>
<organism evidence="3 4">
    <name type="scientific">Palleronia marisminoris</name>
    <dbReference type="NCBI Taxonomy" id="315423"/>
    <lineage>
        <taxon>Bacteria</taxon>
        <taxon>Pseudomonadati</taxon>
        <taxon>Pseudomonadota</taxon>
        <taxon>Alphaproteobacteria</taxon>
        <taxon>Rhodobacterales</taxon>
        <taxon>Roseobacteraceae</taxon>
        <taxon>Palleronia</taxon>
    </lineage>
</organism>
<dbReference type="AlphaFoldDB" id="A0A1Y5RSA5"/>
<dbReference type="InterPro" id="IPR050114">
    <property type="entry name" value="UPF0173_UPF0282_UlaG_hydrolase"/>
</dbReference>
<evidence type="ECO:0000259" key="2">
    <source>
        <dbReference type="SMART" id="SM00849"/>
    </source>
</evidence>
<dbReference type="SMART" id="SM00849">
    <property type="entry name" value="Lactamase_B"/>
    <property type="match status" value="1"/>
</dbReference>
<dbReference type="Pfam" id="PF13483">
    <property type="entry name" value="Lactamase_B_3"/>
    <property type="match status" value="1"/>
</dbReference>
<dbReference type="InterPro" id="IPR006311">
    <property type="entry name" value="TAT_signal"/>
</dbReference>
<dbReference type="STRING" id="315423.SAMN04488020_102424"/>
<dbReference type="PROSITE" id="PS51318">
    <property type="entry name" value="TAT"/>
    <property type="match status" value="1"/>
</dbReference>
<dbReference type="OrthoDB" id="9805728at2"/>
<dbReference type="Gene3D" id="3.60.15.10">
    <property type="entry name" value="Ribonuclease Z/Hydroxyacylglutathione hydrolase-like"/>
    <property type="match status" value="1"/>
</dbReference>
<dbReference type="GO" id="GO:0016787">
    <property type="term" value="F:hydrolase activity"/>
    <property type="evidence" value="ECO:0007669"/>
    <property type="project" value="UniProtKB-KW"/>
</dbReference>
<evidence type="ECO:0000256" key="1">
    <source>
        <dbReference type="SAM" id="SignalP"/>
    </source>
</evidence>
<proteinExistence type="predicted"/>
<gene>
    <name evidence="3" type="ORF">PAM7066_00857</name>
</gene>
<protein>
    <submittedName>
        <fullName evidence="3">Metal-dependent hydrolase</fullName>
    </submittedName>
</protein>
<dbReference type="Proteomes" id="UP000193870">
    <property type="component" value="Unassembled WGS sequence"/>
</dbReference>
<name>A0A1Y5RSA5_9RHOB</name>
<dbReference type="PANTHER" id="PTHR43546:SF3">
    <property type="entry name" value="UPF0173 METAL-DEPENDENT HYDROLASE MJ1163"/>
    <property type="match status" value="1"/>
</dbReference>
<dbReference type="InterPro" id="IPR036866">
    <property type="entry name" value="RibonucZ/Hydroxyglut_hydro"/>
</dbReference>
<sequence>MTTRRSFLATGATLGAMTCLPLAAFAQDAGTQDGGARTFETEAGPLTVHPISHASLVMETPSGVIYVDPVGGASNYEGLPEPDLILVTHEHGDHYDAETLQALAVGKTQLLTNPAVYDMLPAELQAKAQQVGNGETIDVSGLMIEAVPAYNITEGRQDFHPEGRDNGYVFEIGGRRIYISGDTEGTDEMRALEDIFLAFVSMNLPFTMDVEQAADAIAAFAPTYVYPYHYRGRDGGTQDPQELVDLLAETDAETEVLVGDWYEPGEL</sequence>